<accession>A0A1X7T8U3</accession>
<dbReference type="AlphaFoldDB" id="A0A1X7T8U3"/>
<dbReference type="EnsemblMetazoa" id="Aqu2.1.10692_001">
    <property type="protein sequence ID" value="Aqu2.1.10692_001"/>
    <property type="gene ID" value="Aqu2.1.10692"/>
</dbReference>
<organism evidence="1">
    <name type="scientific">Amphimedon queenslandica</name>
    <name type="common">Sponge</name>
    <dbReference type="NCBI Taxonomy" id="400682"/>
    <lineage>
        <taxon>Eukaryota</taxon>
        <taxon>Metazoa</taxon>
        <taxon>Porifera</taxon>
        <taxon>Demospongiae</taxon>
        <taxon>Heteroscleromorpha</taxon>
        <taxon>Haplosclerida</taxon>
        <taxon>Niphatidae</taxon>
        <taxon>Amphimedon</taxon>
    </lineage>
</organism>
<proteinExistence type="predicted"/>
<evidence type="ECO:0000313" key="1">
    <source>
        <dbReference type="EnsemblMetazoa" id="Aqu2.1.10692_001"/>
    </source>
</evidence>
<sequence>MDEYGFSQGMFSLEKRMNRSVQPLPYINLTKDGDDSIPDQRLSSWRARLTDLRPVVVADGQTGRHALVDHSESVDYPLANGPQHFEARTSLGGVQSDAVGREMVDGHEDGN</sequence>
<reference evidence="1" key="1">
    <citation type="submission" date="2017-05" db="UniProtKB">
        <authorList>
            <consortium name="EnsemblMetazoa"/>
        </authorList>
    </citation>
    <scope>IDENTIFICATION</scope>
</reference>
<protein>
    <submittedName>
        <fullName evidence="1">Uncharacterized protein</fullName>
    </submittedName>
</protein>
<dbReference type="InParanoid" id="A0A1X7T8U3"/>
<name>A0A1X7T8U3_AMPQE</name>